<reference evidence="1 2" key="1">
    <citation type="submission" date="2016-10" db="EMBL/GenBank/DDBJ databases">
        <authorList>
            <person name="de Groot N.N."/>
        </authorList>
    </citation>
    <scope>NUCLEOTIDE SEQUENCE [LARGE SCALE GENOMIC DNA]</scope>
    <source>
        <strain evidence="1 2">Sb04</strain>
    </source>
</reference>
<evidence type="ECO:0000313" key="2">
    <source>
        <dbReference type="Proteomes" id="UP000183816"/>
    </source>
</evidence>
<dbReference type="AlphaFoldDB" id="A0A1H0MCV2"/>
<evidence type="ECO:0000313" key="1">
    <source>
        <dbReference type="EMBL" id="SDO78249.1"/>
    </source>
</evidence>
<name>A0A1H0MCV2_STREI</name>
<organism evidence="1 2">
    <name type="scientific">Streptococcus equinus</name>
    <name type="common">Streptococcus bovis</name>
    <dbReference type="NCBI Taxonomy" id="1335"/>
    <lineage>
        <taxon>Bacteria</taxon>
        <taxon>Bacillati</taxon>
        <taxon>Bacillota</taxon>
        <taxon>Bacilli</taxon>
        <taxon>Lactobacillales</taxon>
        <taxon>Streptococcaceae</taxon>
        <taxon>Streptococcus</taxon>
    </lineage>
</organism>
<dbReference type="EMBL" id="FNJK01000002">
    <property type="protein sequence ID" value="SDO78249.1"/>
    <property type="molecule type" value="Genomic_DNA"/>
</dbReference>
<accession>A0A1H0MCV2</accession>
<gene>
    <name evidence="1" type="ORF">SAMN05216347_102292</name>
</gene>
<proteinExistence type="predicted"/>
<sequence>MHKIFQMQVLSEKTVNRVFLKSTTFEKRGKI</sequence>
<protein>
    <submittedName>
        <fullName evidence="1">Uncharacterized protein</fullName>
    </submittedName>
</protein>
<dbReference type="Proteomes" id="UP000183816">
    <property type="component" value="Unassembled WGS sequence"/>
</dbReference>